<geneLocation type="nucleomorph" evidence="4"/>
<dbReference type="PANTHER" id="PTHR11545">
    <property type="entry name" value="RIBOSOMAL PROTEIN L13"/>
    <property type="match status" value="1"/>
</dbReference>
<organism evidence="4 5">
    <name type="scientific">Chroomonas mesostigmatica CCMP1168</name>
    <dbReference type="NCBI Taxonomy" id="1195612"/>
    <lineage>
        <taxon>Eukaryota</taxon>
        <taxon>Cryptophyceae</taxon>
        <taxon>Pyrenomonadales</taxon>
        <taxon>Chroomonadaceae</taxon>
        <taxon>Chroomonas</taxon>
    </lineage>
</organism>
<proteinExistence type="inferred from homology"/>
<evidence type="ECO:0000256" key="1">
    <source>
        <dbReference type="ARBA" id="ARBA00006227"/>
    </source>
</evidence>
<dbReference type="NCBIfam" id="TIGR01077">
    <property type="entry name" value="L13_A_E"/>
    <property type="match status" value="1"/>
</dbReference>
<dbReference type="InterPro" id="IPR005822">
    <property type="entry name" value="Ribosomal_uL13"/>
</dbReference>
<dbReference type="Gene3D" id="3.90.1180.10">
    <property type="entry name" value="Ribosomal protein L13"/>
    <property type="match status" value="1"/>
</dbReference>
<dbReference type="EMBL" id="CP003682">
    <property type="protein sequence ID" value="AFP65686.1"/>
    <property type="molecule type" value="Genomic_DNA"/>
</dbReference>
<sequence>MKSCWIINGQGHLAGRLASLCAKELLIGTKIIVLKCEKIEISGKHIKNKLKFLSKSKKKMNTNPKRGPFHFHSPSQIFWKIIRGMLPHKTKRGTAALMRFRAFDGNPSPFHHMKKFIIPSAFRITTLSPGRKYSILGEISNQIGWTKKHIIESLIWNQNVWGKLYQNYKIKSKKKNKKFYFGKIKYIWGESRNETN</sequence>
<evidence type="ECO:0000313" key="5">
    <source>
        <dbReference type="Proteomes" id="UP000243348"/>
    </source>
</evidence>
<keyword evidence="3" id="KW-0687">Ribonucleoprotein</keyword>
<dbReference type="GO" id="GO:0003735">
    <property type="term" value="F:structural constituent of ribosome"/>
    <property type="evidence" value="ECO:0007669"/>
    <property type="project" value="InterPro"/>
</dbReference>
<dbReference type="GO" id="GO:0017148">
    <property type="term" value="P:negative regulation of translation"/>
    <property type="evidence" value="ECO:0007669"/>
    <property type="project" value="TreeGrafter"/>
</dbReference>
<evidence type="ECO:0000256" key="2">
    <source>
        <dbReference type="ARBA" id="ARBA00022980"/>
    </source>
</evidence>
<dbReference type="GO" id="GO:0022625">
    <property type="term" value="C:cytosolic large ribosomal subunit"/>
    <property type="evidence" value="ECO:0007669"/>
    <property type="project" value="TreeGrafter"/>
</dbReference>
<dbReference type="GO" id="GO:0006412">
    <property type="term" value="P:translation"/>
    <property type="evidence" value="ECO:0007669"/>
    <property type="project" value="InterPro"/>
</dbReference>
<reference evidence="4 5" key="1">
    <citation type="journal article" date="2012" name="Genome Biol. Evol.">
        <title>Nucleomorph genome sequence of the cryptophyte alga Chroomonas mesostigmatica CCMP1168 reveals lineage-specific gene loss and genome complexity.</title>
        <authorList>
            <person name="Moore C.E."/>
            <person name="Curtis B."/>
            <person name="Mills T."/>
            <person name="Tanifuji G."/>
            <person name="Archibald J.M."/>
        </authorList>
    </citation>
    <scope>NUCLEOTIDE SEQUENCE [LARGE SCALE GENOMIC DNA]</scope>
    <source>
        <strain evidence="4 5">CCMP1168</strain>
    </source>
</reference>
<dbReference type="Proteomes" id="UP000243348">
    <property type="component" value="Nucleomorph 3"/>
</dbReference>
<dbReference type="AlphaFoldDB" id="J7G6K8"/>
<dbReference type="InterPro" id="IPR005755">
    <property type="entry name" value="Ribosomal_uL13_euk/arc"/>
</dbReference>
<dbReference type="PANTHER" id="PTHR11545:SF3">
    <property type="entry name" value="LARGE RIBOSOMAL SUBUNIT PROTEIN UL13"/>
    <property type="match status" value="1"/>
</dbReference>
<keyword evidence="4" id="KW-0542">Nucleomorph</keyword>
<comment type="similarity">
    <text evidence="1">Belongs to the universal ribosomal protein uL13 family.</text>
</comment>
<accession>J7G6K8</accession>
<dbReference type="InterPro" id="IPR036899">
    <property type="entry name" value="Ribosomal_uL13_sf"/>
</dbReference>
<evidence type="ECO:0000313" key="4">
    <source>
        <dbReference type="EMBL" id="AFP65686.1"/>
    </source>
</evidence>
<dbReference type="GO" id="GO:0003729">
    <property type="term" value="F:mRNA binding"/>
    <property type="evidence" value="ECO:0007669"/>
    <property type="project" value="TreeGrafter"/>
</dbReference>
<dbReference type="SUPFAM" id="SSF52161">
    <property type="entry name" value="Ribosomal protein L13"/>
    <property type="match status" value="1"/>
</dbReference>
<name>J7G6K8_9CRYP</name>
<dbReference type="FunFam" id="3.90.1180.10:FF:000002">
    <property type="entry name" value="60S ribosomal protein L16"/>
    <property type="match status" value="1"/>
</dbReference>
<evidence type="ECO:0000256" key="3">
    <source>
        <dbReference type="ARBA" id="ARBA00023274"/>
    </source>
</evidence>
<gene>
    <name evidence="4" type="primary">rpl13A</name>
    <name evidence="4" type="ORF">CMESO_545</name>
</gene>
<dbReference type="Pfam" id="PF00572">
    <property type="entry name" value="Ribosomal_L13"/>
    <property type="match status" value="1"/>
</dbReference>
<protein>
    <submittedName>
        <fullName evidence="4">60S ribosomal protein L13A</fullName>
    </submittedName>
</protein>
<dbReference type="HAMAP" id="MF_01366">
    <property type="entry name" value="Ribosomal_uL13"/>
    <property type="match status" value="1"/>
</dbReference>
<keyword evidence="2 4" id="KW-0689">Ribosomal protein</keyword>